<reference evidence="4 5" key="1">
    <citation type="journal article" date="2015" name="Sci. Rep.">
        <title>The power of single molecule real-time sequencing technology in the de novo assembly of a eukaryotic genome.</title>
        <authorList>
            <person name="Sakai H."/>
            <person name="Naito K."/>
            <person name="Ogiso-Tanaka E."/>
            <person name="Takahashi Y."/>
            <person name="Iseki K."/>
            <person name="Muto C."/>
            <person name="Satou K."/>
            <person name="Teruya K."/>
            <person name="Shiroma A."/>
            <person name="Shimoji M."/>
            <person name="Hirano T."/>
            <person name="Itoh T."/>
            <person name="Kaga A."/>
            <person name="Tomooka N."/>
        </authorList>
    </citation>
    <scope>NUCLEOTIDE SEQUENCE [LARGE SCALE GENOMIC DNA]</scope>
    <source>
        <strain evidence="5">cv. Shumari</strain>
    </source>
</reference>
<dbReference type="PANTHER" id="PTHR31338:SF16">
    <property type="entry name" value="POLYKETIDE CYCLASE_DEHYDRASE AND LIPID TRANSPORT SUPERFAMILY PROTEIN"/>
    <property type="match status" value="1"/>
</dbReference>
<keyword evidence="2" id="KW-0812">Transmembrane</keyword>
<comment type="similarity">
    <text evidence="1">Belongs to the MLP family.</text>
</comment>
<organism evidence="4 5">
    <name type="scientific">Vigna angularis var. angularis</name>
    <dbReference type="NCBI Taxonomy" id="157739"/>
    <lineage>
        <taxon>Eukaryota</taxon>
        <taxon>Viridiplantae</taxon>
        <taxon>Streptophyta</taxon>
        <taxon>Embryophyta</taxon>
        <taxon>Tracheophyta</taxon>
        <taxon>Spermatophyta</taxon>
        <taxon>Magnoliopsida</taxon>
        <taxon>eudicotyledons</taxon>
        <taxon>Gunneridae</taxon>
        <taxon>Pentapetalae</taxon>
        <taxon>rosids</taxon>
        <taxon>fabids</taxon>
        <taxon>Fabales</taxon>
        <taxon>Fabaceae</taxon>
        <taxon>Papilionoideae</taxon>
        <taxon>50 kb inversion clade</taxon>
        <taxon>NPAAA clade</taxon>
        <taxon>indigoferoid/millettioid clade</taxon>
        <taxon>Phaseoleae</taxon>
        <taxon>Vigna</taxon>
    </lineage>
</organism>
<keyword evidence="2" id="KW-1133">Transmembrane helix</keyword>
<evidence type="ECO:0000259" key="3">
    <source>
        <dbReference type="SMART" id="SM01037"/>
    </source>
</evidence>
<proteinExistence type="inferred from homology"/>
<gene>
    <name evidence="4" type="primary">Vigan.06G069300</name>
    <name evidence="4" type="ORF">VIGAN_06069300</name>
</gene>
<dbReference type="InterPro" id="IPR052006">
    <property type="entry name" value="MLP-like"/>
</dbReference>
<dbReference type="GO" id="GO:0006952">
    <property type="term" value="P:defense response"/>
    <property type="evidence" value="ECO:0007669"/>
    <property type="project" value="InterPro"/>
</dbReference>
<dbReference type="Proteomes" id="UP000291084">
    <property type="component" value="Chromosome 6"/>
</dbReference>
<accession>A0A0S3SA53</accession>
<evidence type="ECO:0000256" key="1">
    <source>
        <dbReference type="ARBA" id="ARBA00038242"/>
    </source>
</evidence>
<feature type="transmembrane region" description="Helical" evidence="2">
    <location>
        <begin position="20"/>
        <end position="38"/>
    </location>
</feature>
<dbReference type="EMBL" id="AP015039">
    <property type="protein sequence ID" value="BAT89674.1"/>
    <property type="molecule type" value="Genomic_DNA"/>
</dbReference>
<dbReference type="OrthoDB" id="1847301at2759"/>
<dbReference type="AlphaFoldDB" id="A0A0S3SA53"/>
<dbReference type="PANTHER" id="PTHR31338">
    <property type="entry name" value="POLYKETIDE CYCLASE/DEHYDRASE AND LIPID TRANSPORT SUPERFAMILY PROTEIN"/>
    <property type="match status" value="1"/>
</dbReference>
<name>A0A0S3SA53_PHAAN</name>
<keyword evidence="5" id="KW-1185">Reference proteome</keyword>
<dbReference type="SMART" id="SM01037">
    <property type="entry name" value="Bet_v_1"/>
    <property type="match status" value="1"/>
</dbReference>
<dbReference type="SUPFAM" id="SSF55961">
    <property type="entry name" value="Bet v1-like"/>
    <property type="match status" value="1"/>
</dbReference>
<sequence length="181" mass="21409">MLLYKWWHYSSPSSSCSFNFLLLSSFFIIMTLFGRISTEIGVHSTAEKWYNLFAKSLHDVQHLTDSVHGTQLHQGEDWHHHETIKHWTYKIDGKVVKCHEKIESIDEEKKTIYYKLFGEDIDHRFKVFNLVFQAIDKENGGAIIKWTIEYEKLNEEVHPPYGYIEYLHNCTRDIDGNLVKA</sequence>
<keyword evidence="2" id="KW-0472">Membrane</keyword>
<protein>
    <recommendedName>
        <fullName evidence="3">Bet v I/Major latex protein domain-containing protein</fullName>
    </recommendedName>
</protein>
<dbReference type="Gene3D" id="3.30.530.20">
    <property type="match status" value="1"/>
</dbReference>
<dbReference type="Pfam" id="PF00407">
    <property type="entry name" value="Bet_v_1"/>
    <property type="match status" value="1"/>
</dbReference>
<dbReference type="InterPro" id="IPR000916">
    <property type="entry name" value="Bet_v_I/MLP"/>
</dbReference>
<feature type="domain" description="Bet v I/Major latex protein" evidence="3">
    <location>
        <begin position="31"/>
        <end position="181"/>
    </location>
</feature>
<evidence type="ECO:0000313" key="5">
    <source>
        <dbReference type="Proteomes" id="UP000291084"/>
    </source>
</evidence>
<evidence type="ECO:0000256" key="2">
    <source>
        <dbReference type="SAM" id="Phobius"/>
    </source>
</evidence>
<evidence type="ECO:0000313" key="4">
    <source>
        <dbReference type="EMBL" id="BAT89674.1"/>
    </source>
</evidence>
<dbReference type="InterPro" id="IPR023393">
    <property type="entry name" value="START-like_dom_sf"/>
</dbReference>